<dbReference type="PANTHER" id="PTHR47841:SF7">
    <property type="entry name" value="CYSTEINE_HISTIDINE-RICH C1 DOMAIN PROTEIN"/>
    <property type="match status" value="1"/>
</dbReference>
<evidence type="ECO:0000259" key="5">
    <source>
        <dbReference type="Pfam" id="PF03107"/>
    </source>
</evidence>
<feature type="domain" description="DC1" evidence="5">
    <location>
        <begin position="66"/>
        <end position="114"/>
    </location>
</feature>
<dbReference type="STRING" id="4097.A0A1S4D0T1"/>
<keyword evidence="2" id="KW-0677">Repeat</keyword>
<reference evidence="6" key="1">
    <citation type="submission" date="2025-08" db="UniProtKB">
        <authorList>
            <consortium name="RefSeq"/>
        </authorList>
    </citation>
    <scope>IDENTIFICATION</scope>
</reference>
<organism evidence="6">
    <name type="scientific">Nicotiana tabacum</name>
    <name type="common">Common tobacco</name>
    <dbReference type="NCBI Taxonomy" id="4097"/>
    <lineage>
        <taxon>Eukaryota</taxon>
        <taxon>Viridiplantae</taxon>
        <taxon>Streptophyta</taxon>
        <taxon>Embryophyta</taxon>
        <taxon>Tracheophyta</taxon>
        <taxon>Spermatophyta</taxon>
        <taxon>Magnoliopsida</taxon>
        <taxon>eudicotyledons</taxon>
        <taxon>Gunneridae</taxon>
        <taxon>Pentapetalae</taxon>
        <taxon>asterids</taxon>
        <taxon>lamiids</taxon>
        <taxon>Solanales</taxon>
        <taxon>Solanaceae</taxon>
        <taxon>Nicotianoideae</taxon>
        <taxon>Nicotianeae</taxon>
        <taxon>Nicotiana</taxon>
    </lineage>
</organism>
<dbReference type="RefSeq" id="XP_016506923.1">
    <property type="nucleotide sequence ID" value="XM_016651437.1"/>
</dbReference>
<dbReference type="PaxDb" id="4097-A0A1S4D0T1"/>
<evidence type="ECO:0000256" key="2">
    <source>
        <dbReference type="ARBA" id="ARBA00022737"/>
    </source>
</evidence>
<dbReference type="Pfam" id="PF03107">
    <property type="entry name" value="C1_2"/>
    <property type="match status" value="2"/>
</dbReference>
<evidence type="ECO:0000256" key="4">
    <source>
        <dbReference type="ARBA" id="ARBA00022833"/>
    </source>
</evidence>
<dbReference type="PANTHER" id="PTHR47841">
    <property type="entry name" value="DIACYLGLYCEROL KINASE THETA-LIKE-RELATED"/>
    <property type="match status" value="1"/>
</dbReference>
<dbReference type="GO" id="GO:0008270">
    <property type="term" value="F:zinc ion binding"/>
    <property type="evidence" value="ECO:0007669"/>
    <property type="project" value="UniProtKB-KW"/>
</dbReference>
<evidence type="ECO:0000256" key="3">
    <source>
        <dbReference type="ARBA" id="ARBA00022771"/>
    </source>
</evidence>
<name>A0A1S4D0T1_TOBAC</name>
<keyword evidence="4" id="KW-0862">Zinc</keyword>
<accession>A0A1S4D0T1</accession>
<protein>
    <recommendedName>
        <fullName evidence="5">DC1 domain-containing protein</fullName>
    </recommendedName>
</protein>
<dbReference type="OrthoDB" id="1248227at2759"/>
<sequence>MAPLRKNTIQHFTHPEHSLTEYDSNTGYLCDGCKIPGIGKRYRCHGCEFDLHEYCGTCPTILSSFMHPYHSLKLVVRKPQGNRQFDRICNVCCDSVEGLFYRCEICEFDVHPLCTQLPETLRHVLHQIACTVGDKKSHIDGLKELFEDLGVVWLPVDKDNNFGIEIVFIPYLVINQAIVEAESLMDFRHDKHDKGKVKESMFNNVKGGGDRGKGKEIQQQYYKNQDSKKLSGRHGYAEKKAQAEKKGCYICGGPHSSGIVPT</sequence>
<proteinExistence type="predicted"/>
<evidence type="ECO:0000313" key="6">
    <source>
        <dbReference type="RefSeq" id="XP_016506923.1"/>
    </source>
</evidence>
<dbReference type="Gene3D" id="3.30.60.90">
    <property type="match status" value="1"/>
</dbReference>
<dbReference type="AlphaFoldDB" id="A0A1S4D0T1"/>
<dbReference type="SUPFAM" id="SSF57889">
    <property type="entry name" value="Cysteine-rich domain"/>
    <property type="match status" value="1"/>
</dbReference>
<feature type="domain" description="DC1" evidence="5">
    <location>
        <begin position="12"/>
        <end position="55"/>
    </location>
</feature>
<dbReference type="InterPro" id="IPR043145">
    <property type="entry name" value="Znf_ZZ_sf"/>
</dbReference>
<gene>
    <name evidence="6" type="primary">LOC107824633</name>
</gene>
<dbReference type="InterPro" id="IPR046349">
    <property type="entry name" value="C1-like_sf"/>
</dbReference>
<evidence type="ECO:0000256" key="1">
    <source>
        <dbReference type="ARBA" id="ARBA00022723"/>
    </source>
</evidence>
<keyword evidence="3" id="KW-0863">Zinc-finger</keyword>
<dbReference type="InterPro" id="IPR004146">
    <property type="entry name" value="DC1"/>
</dbReference>
<dbReference type="KEGG" id="nta:107824633"/>
<keyword evidence="1" id="KW-0479">Metal-binding</keyword>